<feature type="compositionally biased region" description="Low complexity" evidence="2">
    <location>
        <begin position="107"/>
        <end position="120"/>
    </location>
</feature>
<evidence type="ECO:0000256" key="1">
    <source>
        <dbReference type="SAM" id="Coils"/>
    </source>
</evidence>
<dbReference type="Proteomes" id="UP000283509">
    <property type="component" value="Unassembled WGS sequence"/>
</dbReference>
<evidence type="ECO:0000313" key="3">
    <source>
        <dbReference type="EMBL" id="ROT77937.1"/>
    </source>
</evidence>
<organism evidence="3 4">
    <name type="scientific">Penaeus vannamei</name>
    <name type="common">Whiteleg shrimp</name>
    <name type="synonym">Litopenaeus vannamei</name>
    <dbReference type="NCBI Taxonomy" id="6689"/>
    <lineage>
        <taxon>Eukaryota</taxon>
        <taxon>Metazoa</taxon>
        <taxon>Ecdysozoa</taxon>
        <taxon>Arthropoda</taxon>
        <taxon>Crustacea</taxon>
        <taxon>Multicrustacea</taxon>
        <taxon>Malacostraca</taxon>
        <taxon>Eumalacostraca</taxon>
        <taxon>Eucarida</taxon>
        <taxon>Decapoda</taxon>
        <taxon>Dendrobranchiata</taxon>
        <taxon>Penaeoidea</taxon>
        <taxon>Penaeidae</taxon>
        <taxon>Penaeus</taxon>
    </lineage>
</organism>
<reference evidence="3 4" key="1">
    <citation type="submission" date="2018-04" db="EMBL/GenBank/DDBJ databases">
        <authorList>
            <person name="Zhang X."/>
            <person name="Yuan J."/>
            <person name="Li F."/>
            <person name="Xiang J."/>
        </authorList>
    </citation>
    <scope>NUCLEOTIDE SEQUENCE [LARGE SCALE GENOMIC DNA]</scope>
    <source>
        <tissue evidence="3">Muscle</tissue>
    </source>
</reference>
<evidence type="ECO:0000256" key="2">
    <source>
        <dbReference type="SAM" id="MobiDB-lite"/>
    </source>
</evidence>
<dbReference type="OrthoDB" id="2123794at2759"/>
<feature type="region of interest" description="Disordered" evidence="2">
    <location>
        <begin position="141"/>
        <end position="216"/>
    </location>
</feature>
<keyword evidence="1" id="KW-0175">Coiled coil</keyword>
<feature type="coiled-coil region" evidence="1">
    <location>
        <begin position="41"/>
        <end position="68"/>
    </location>
</feature>
<proteinExistence type="predicted"/>
<feature type="compositionally biased region" description="Basic residues" evidence="2">
    <location>
        <begin position="183"/>
        <end position="201"/>
    </location>
</feature>
<gene>
    <name evidence="3" type="ORF">C7M84_003355</name>
</gene>
<name>A0A3R7MB43_PENVA</name>
<reference evidence="3 4" key="2">
    <citation type="submission" date="2019-01" db="EMBL/GenBank/DDBJ databases">
        <title>The decoding of complex shrimp genome reveals the adaptation for benthos swimmer, frequently molting mechanism and breeding impact on genome.</title>
        <authorList>
            <person name="Sun Y."/>
            <person name="Gao Y."/>
            <person name="Yu Y."/>
        </authorList>
    </citation>
    <scope>NUCLEOTIDE SEQUENCE [LARGE SCALE GENOMIC DNA]</scope>
    <source>
        <tissue evidence="3">Muscle</tissue>
    </source>
</reference>
<feature type="compositionally biased region" description="Polar residues" evidence="2">
    <location>
        <begin position="202"/>
        <end position="216"/>
    </location>
</feature>
<protein>
    <submittedName>
        <fullName evidence="3">Uncharacterized protein</fullName>
    </submittedName>
</protein>
<evidence type="ECO:0000313" key="4">
    <source>
        <dbReference type="Proteomes" id="UP000283509"/>
    </source>
</evidence>
<comment type="caution">
    <text evidence="3">The sequence shown here is derived from an EMBL/GenBank/DDBJ whole genome shotgun (WGS) entry which is preliminary data.</text>
</comment>
<keyword evidence="4" id="KW-1185">Reference proteome</keyword>
<accession>A0A3R7MB43</accession>
<feature type="compositionally biased region" description="Low complexity" evidence="2">
    <location>
        <begin position="77"/>
        <end position="99"/>
    </location>
</feature>
<dbReference type="AlphaFoldDB" id="A0A3R7MB43"/>
<sequence>MGLRRRKLRGELRRRLGVLEKALKQQVQAEVGRHRATAKKLYSLQLEHHKLEEQLKEKERDLAALQHYSRNSRCGRSSTACDDSTTSTTADSSRSPSLSARRKSGSRQRSSGASSVATSTSGIASAGDVGISASDSRGSLALDASSSRLPPISAESRRRKESSGASPSAPLTSPEPPPDVPTRRTRHRALPKGRPGARRRSASTSPTDTYPQLSRLPQQLIDVLDLPID</sequence>
<feature type="region of interest" description="Disordered" evidence="2">
    <location>
        <begin position="71"/>
        <end position="120"/>
    </location>
</feature>
<dbReference type="EMBL" id="QCYY01001454">
    <property type="protein sequence ID" value="ROT77937.1"/>
    <property type="molecule type" value="Genomic_DNA"/>
</dbReference>